<dbReference type="EMBL" id="MKQR01000025">
    <property type="protein sequence ID" value="OLR91341.1"/>
    <property type="molecule type" value="Genomic_DNA"/>
</dbReference>
<dbReference type="SUPFAM" id="SSF48173">
    <property type="entry name" value="Cryptochrome/photolyase FAD-binding domain"/>
    <property type="match status" value="1"/>
</dbReference>
<dbReference type="AlphaFoldDB" id="A0A1Q9LH20"/>
<protein>
    <submittedName>
        <fullName evidence="2">Cryptochrome/photolyase family protein</fullName>
    </submittedName>
</protein>
<dbReference type="Proteomes" id="UP000186040">
    <property type="component" value="Unassembled WGS sequence"/>
</dbReference>
<gene>
    <name evidence="2" type="ORF">BJP25_27135</name>
</gene>
<comment type="caution">
    <text evidence="2">The sequence shown here is derived from an EMBL/GenBank/DDBJ whole genome shotgun (WGS) entry which is preliminary data.</text>
</comment>
<keyword evidence="2" id="KW-0456">Lyase</keyword>
<dbReference type="STRING" id="1193682.BJP25_27135"/>
<dbReference type="PANTHER" id="PTHR38657:SF1">
    <property type="entry name" value="SLR1343 PROTEIN"/>
    <property type="match status" value="1"/>
</dbReference>
<organism evidence="2 3">
    <name type="scientific">Actinokineospora bangkokensis</name>
    <dbReference type="NCBI Taxonomy" id="1193682"/>
    <lineage>
        <taxon>Bacteria</taxon>
        <taxon>Bacillati</taxon>
        <taxon>Actinomycetota</taxon>
        <taxon>Actinomycetes</taxon>
        <taxon>Pseudonocardiales</taxon>
        <taxon>Pseudonocardiaceae</taxon>
        <taxon>Actinokineospora</taxon>
    </lineage>
</organism>
<dbReference type="InterPro" id="IPR007357">
    <property type="entry name" value="PhrB-like"/>
</dbReference>
<evidence type="ECO:0000256" key="1">
    <source>
        <dbReference type="SAM" id="MobiDB-lite"/>
    </source>
</evidence>
<dbReference type="Gene3D" id="1.10.10.1710">
    <property type="entry name" value="Deoxyribodipyrimidine photolyase-related"/>
    <property type="match status" value="1"/>
</dbReference>
<dbReference type="Gene3D" id="1.10.579.10">
    <property type="entry name" value="DNA Cyclobutane Dipyrimidine Photolyase, subunit A, domain 3"/>
    <property type="match status" value="1"/>
</dbReference>
<keyword evidence="3" id="KW-1185">Reference proteome</keyword>
<dbReference type="InterPro" id="IPR014729">
    <property type="entry name" value="Rossmann-like_a/b/a_fold"/>
</dbReference>
<reference evidence="2 3" key="1">
    <citation type="submission" date="2016-10" db="EMBL/GenBank/DDBJ databases">
        <title>The Draft Genome Sequence of Actinokineospora bangkokensis 44EHWT reveals the biosynthetic pathway of antifungal compounds Thailandins with unusual extender unit butylmalonyl-CoA.</title>
        <authorList>
            <person name="Greule A."/>
            <person name="Intra B."/>
            <person name="Flemming S."/>
            <person name="Rommel M.G."/>
            <person name="Panbangred W."/>
            <person name="Bechthold A."/>
        </authorList>
    </citation>
    <scope>NUCLEOTIDE SEQUENCE [LARGE SCALE GENOMIC DNA]</scope>
    <source>
        <strain evidence="2 3">44EHW</strain>
    </source>
</reference>
<proteinExistence type="predicted"/>
<dbReference type="PANTHER" id="PTHR38657">
    <property type="entry name" value="SLR1343 PROTEIN"/>
    <property type="match status" value="1"/>
</dbReference>
<dbReference type="GO" id="GO:0016829">
    <property type="term" value="F:lyase activity"/>
    <property type="evidence" value="ECO:0007669"/>
    <property type="project" value="UniProtKB-KW"/>
</dbReference>
<evidence type="ECO:0000313" key="3">
    <source>
        <dbReference type="Proteomes" id="UP000186040"/>
    </source>
</evidence>
<dbReference type="RefSeq" id="WP_075976998.1">
    <property type="nucleotide sequence ID" value="NZ_MKQR01000025.1"/>
</dbReference>
<dbReference type="Gene3D" id="1.25.40.80">
    <property type="match status" value="1"/>
</dbReference>
<dbReference type="OrthoDB" id="5288100at2"/>
<dbReference type="InterPro" id="IPR052551">
    <property type="entry name" value="UV-DNA_repair_photolyase"/>
</dbReference>
<sequence>MAERALWLFGDQVGFARDTRRPVLLVESRAALRRKRYHRQKLHLVLSAMRHLADDLGERATYLRTDTYREALEQHGEPVDVHEPGSHAAEAMVRRFQREGLVAEVLPTKSFALSKEDFQAWAGDRGRFRMEDFYRDQRTRFGILMDGDAPAGGTWNLDADNREPPPKNGDLGVPRPYRPREDAVDERVRADLDNYDLDTVGEDGPRLFPVTRQEALRALQRFLDTRLTRFGPYEDAILEGDWAMSHSLLSVPLNLGLLHPLELVQAAEERYRSGDAPLNSVEGFIRQVIGWREYTWHLYWHHGRAYLRKNHLRAHTHLPDWWAELEHEPVTAACLSTALRGVRERGWVHHIQRLMILGNHALQRGYHPAELTDWFATAFVDGFPWVMPVNVIGMSQHADGGLIATKPYASGGAYIDRMSDHCAGCAFDPRKRLGDDACPYTAGYWAFLKQNADALAGNHRMSRPLASARRLSDLDAVWEQETAREQF</sequence>
<dbReference type="Pfam" id="PF04244">
    <property type="entry name" value="DPRP"/>
    <property type="match status" value="1"/>
</dbReference>
<dbReference type="InterPro" id="IPR036134">
    <property type="entry name" value="Crypto/Photolyase_FAD-like_sf"/>
</dbReference>
<evidence type="ECO:0000313" key="2">
    <source>
        <dbReference type="EMBL" id="OLR91341.1"/>
    </source>
</evidence>
<dbReference type="Gene3D" id="3.40.50.620">
    <property type="entry name" value="HUPs"/>
    <property type="match status" value="1"/>
</dbReference>
<accession>A0A1Q9LH20</accession>
<name>A0A1Q9LH20_9PSEU</name>
<feature type="region of interest" description="Disordered" evidence="1">
    <location>
        <begin position="154"/>
        <end position="178"/>
    </location>
</feature>